<gene>
    <name evidence="3" type="ORF">EC835_1203</name>
</gene>
<keyword evidence="1" id="KW-0812">Transmembrane</keyword>
<feature type="transmembrane region" description="Helical" evidence="1">
    <location>
        <begin position="93"/>
        <end position="119"/>
    </location>
</feature>
<dbReference type="PROSITE" id="PS51257">
    <property type="entry name" value="PROKAR_LIPOPROTEIN"/>
    <property type="match status" value="1"/>
</dbReference>
<reference evidence="3 4" key="1">
    <citation type="submission" date="2019-03" db="EMBL/GenBank/DDBJ databases">
        <title>Genomic analyses of the natural microbiome of Caenorhabditis elegans.</title>
        <authorList>
            <person name="Samuel B."/>
        </authorList>
    </citation>
    <scope>NUCLEOTIDE SEQUENCE [LARGE SCALE GENOMIC DNA]</scope>
    <source>
        <strain evidence="3 4">JUb102</strain>
    </source>
</reference>
<protein>
    <recommendedName>
        <fullName evidence="5">Lipoprotein</fullName>
    </recommendedName>
</protein>
<feature type="chain" id="PRO_5020684426" description="Lipoprotein" evidence="2">
    <location>
        <begin position="25"/>
        <end position="121"/>
    </location>
</feature>
<proteinExistence type="predicted"/>
<feature type="signal peptide" evidence="2">
    <location>
        <begin position="1"/>
        <end position="24"/>
    </location>
</feature>
<dbReference type="EMBL" id="SMAS01000020">
    <property type="protein sequence ID" value="TCT28137.1"/>
    <property type="molecule type" value="Genomic_DNA"/>
</dbReference>
<keyword evidence="2" id="KW-0732">Signal</keyword>
<dbReference type="AlphaFoldDB" id="A0A4R3NIM5"/>
<comment type="caution">
    <text evidence="3">The sequence shown here is derived from an EMBL/GenBank/DDBJ whole genome shotgun (WGS) entry which is preliminary data.</text>
</comment>
<evidence type="ECO:0008006" key="5">
    <source>
        <dbReference type="Google" id="ProtNLM"/>
    </source>
</evidence>
<keyword evidence="1" id="KW-0472">Membrane</keyword>
<keyword evidence="1" id="KW-1133">Transmembrane helix</keyword>
<dbReference type="Proteomes" id="UP000295055">
    <property type="component" value="Unassembled WGS sequence"/>
</dbReference>
<evidence type="ECO:0000313" key="4">
    <source>
        <dbReference type="Proteomes" id="UP000295055"/>
    </source>
</evidence>
<evidence type="ECO:0000256" key="1">
    <source>
        <dbReference type="SAM" id="Phobius"/>
    </source>
</evidence>
<accession>A0A4R3NIM5</accession>
<sequence length="121" mass="12656">MKLPLLSCLCLTFLLIGCSSYQKLEVPTAQSTAPLPLKVGDTIRYRVNQGPLLESRIITLNHHQFTDSQGKTVLLSHISDLEKKNISTGKTTMAIGASGLVAITVIVGLAAAGLAAAIVGG</sequence>
<evidence type="ECO:0000313" key="3">
    <source>
        <dbReference type="EMBL" id="TCT28137.1"/>
    </source>
</evidence>
<name>A0A4R3NIM5_9GAMM</name>
<organism evidence="3 4">
    <name type="scientific">Providencia alcalifaciens</name>
    <dbReference type="NCBI Taxonomy" id="126385"/>
    <lineage>
        <taxon>Bacteria</taxon>
        <taxon>Pseudomonadati</taxon>
        <taxon>Pseudomonadota</taxon>
        <taxon>Gammaproteobacteria</taxon>
        <taxon>Enterobacterales</taxon>
        <taxon>Morganellaceae</taxon>
        <taxon>Providencia</taxon>
    </lineage>
</organism>
<evidence type="ECO:0000256" key="2">
    <source>
        <dbReference type="SAM" id="SignalP"/>
    </source>
</evidence>